<dbReference type="EC" id="2.7.2.8" evidence="2"/>
<evidence type="ECO:0000256" key="10">
    <source>
        <dbReference type="ARBA" id="ARBA00030178"/>
    </source>
</evidence>
<dbReference type="InterPro" id="IPR036393">
    <property type="entry name" value="AceGlu_kinase-like_sf"/>
</dbReference>
<evidence type="ECO:0000313" key="15">
    <source>
        <dbReference type="Proteomes" id="UP001221302"/>
    </source>
</evidence>
<evidence type="ECO:0000256" key="6">
    <source>
        <dbReference type="ARBA" id="ARBA00022679"/>
    </source>
</evidence>
<accession>A0AAE3NYE2</accession>
<comment type="pathway">
    <text evidence="1">Amino-acid biosynthesis; L-arginine biosynthesis; N(2)-acetyl-L-ornithine from L-glutamate: step 2/4.</text>
</comment>
<comment type="caution">
    <text evidence="14">The sequence shown here is derived from an EMBL/GenBank/DDBJ whole genome shotgun (WGS) entry which is preliminary data.</text>
</comment>
<dbReference type="EMBL" id="JARGDL010000002">
    <property type="protein sequence ID" value="MDF1611054.1"/>
    <property type="molecule type" value="Genomic_DNA"/>
</dbReference>
<evidence type="ECO:0000313" key="14">
    <source>
        <dbReference type="EMBL" id="MDF1611054.1"/>
    </source>
</evidence>
<evidence type="ECO:0000256" key="1">
    <source>
        <dbReference type="ARBA" id="ARBA00004828"/>
    </source>
</evidence>
<evidence type="ECO:0000256" key="4">
    <source>
        <dbReference type="ARBA" id="ARBA00022571"/>
    </source>
</evidence>
<dbReference type="PIRSF" id="PIRSF000728">
    <property type="entry name" value="NAGK"/>
    <property type="match status" value="1"/>
</dbReference>
<evidence type="ECO:0000256" key="8">
    <source>
        <dbReference type="ARBA" id="ARBA00022777"/>
    </source>
</evidence>
<keyword evidence="6" id="KW-0808">Transferase</keyword>
<evidence type="ECO:0000256" key="7">
    <source>
        <dbReference type="ARBA" id="ARBA00022741"/>
    </source>
</evidence>
<dbReference type="Pfam" id="PF00696">
    <property type="entry name" value="AA_kinase"/>
    <property type="match status" value="1"/>
</dbReference>
<dbReference type="NCBIfam" id="NF010659">
    <property type="entry name" value="PRK14058.1-1"/>
    <property type="match status" value="1"/>
</dbReference>
<sequence>MYIIKIGGGKEINIKGIISDLSTLNEKFIIVHGANALRDELAQRMNYQKKIVTSISGYDSVFSTEETIDLMMMAYAGLRNKRIVELCQQNNINAVGLSGLDGKVIQGKRNTGIKVRENGKTLLLRDFSGKPKSINTSLLNLLLENGYTPVLSVPIIDENNFAINSENDDIVALLQNEMKAEKNISLIEAPGFLLDKNDQNSLIKKISKDELTLMEEKVEGRMKRKILALRKLFENGDTTVIISDGRTEHPIIDALNGNGTIIF</sequence>
<keyword evidence="7" id="KW-0547">Nucleotide-binding</keyword>
<name>A0AAE3NYE2_9BACT</name>
<dbReference type="Proteomes" id="UP001221302">
    <property type="component" value="Unassembled WGS sequence"/>
</dbReference>
<feature type="domain" description="Aspartate/glutamate/uridylate kinase" evidence="13">
    <location>
        <begin position="3"/>
        <end position="242"/>
    </location>
</feature>
<gene>
    <name evidence="14" type="ORF">P0M35_02755</name>
</gene>
<evidence type="ECO:0000256" key="5">
    <source>
        <dbReference type="ARBA" id="ARBA00022605"/>
    </source>
</evidence>
<dbReference type="SUPFAM" id="SSF53633">
    <property type="entry name" value="Carbamate kinase-like"/>
    <property type="match status" value="1"/>
</dbReference>
<proteinExistence type="predicted"/>
<dbReference type="GO" id="GO:0006526">
    <property type="term" value="P:L-arginine biosynthetic process"/>
    <property type="evidence" value="ECO:0007669"/>
    <property type="project" value="UniProtKB-KW"/>
</dbReference>
<comment type="catalytic activity">
    <reaction evidence="12">
        <text>N-acetyl-L-glutamate + ATP = N-acetyl-L-glutamyl 5-phosphate + ADP</text>
        <dbReference type="Rhea" id="RHEA:14629"/>
        <dbReference type="ChEBI" id="CHEBI:30616"/>
        <dbReference type="ChEBI" id="CHEBI:44337"/>
        <dbReference type="ChEBI" id="CHEBI:57936"/>
        <dbReference type="ChEBI" id="CHEBI:456216"/>
        <dbReference type="EC" id="2.7.2.8"/>
    </reaction>
</comment>
<dbReference type="RefSeq" id="WP_321534819.1">
    <property type="nucleotide sequence ID" value="NZ_JARGDL010000002.1"/>
</dbReference>
<organism evidence="14 15">
    <name type="scientific">Stygiobacter electus</name>
    <dbReference type="NCBI Taxonomy" id="3032292"/>
    <lineage>
        <taxon>Bacteria</taxon>
        <taxon>Pseudomonadati</taxon>
        <taxon>Ignavibacteriota</taxon>
        <taxon>Ignavibacteria</taxon>
        <taxon>Ignavibacteriales</taxon>
        <taxon>Melioribacteraceae</taxon>
        <taxon>Stygiobacter</taxon>
    </lineage>
</organism>
<dbReference type="PANTHER" id="PTHR23342:SF0">
    <property type="entry name" value="N-ACETYLGLUTAMATE SYNTHASE, MITOCHONDRIAL"/>
    <property type="match status" value="1"/>
</dbReference>
<protein>
    <recommendedName>
        <fullName evidence="3">Acetylglutamate kinase</fullName>
        <ecNumber evidence="2">2.7.2.8</ecNumber>
    </recommendedName>
    <alternativeName>
        <fullName evidence="10">N-acetyl-L-glutamate 5-phosphotransferase</fullName>
    </alternativeName>
    <alternativeName>
        <fullName evidence="11">NAG kinase</fullName>
    </alternativeName>
</protein>
<dbReference type="InterPro" id="IPR004662">
    <property type="entry name" value="AcgluKinase_fam"/>
</dbReference>
<evidence type="ECO:0000256" key="3">
    <source>
        <dbReference type="ARBA" id="ARBA00021197"/>
    </source>
</evidence>
<keyword evidence="9" id="KW-0067">ATP-binding</keyword>
<keyword evidence="15" id="KW-1185">Reference proteome</keyword>
<dbReference type="GO" id="GO:0005524">
    <property type="term" value="F:ATP binding"/>
    <property type="evidence" value="ECO:0007669"/>
    <property type="project" value="UniProtKB-KW"/>
</dbReference>
<evidence type="ECO:0000256" key="12">
    <source>
        <dbReference type="ARBA" id="ARBA00048141"/>
    </source>
</evidence>
<dbReference type="PANTHER" id="PTHR23342">
    <property type="entry name" value="N-ACETYLGLUTAMATE SYNTHASE"/>
    <property type="match status" value="1"/>
</dbReference>
<reference evidence="14" key="1">
    <citation type="submission" date="2023-03" db="EMBL/GenBank/DDBJ databases">
        <title>Stygiobacter electus gen. nov., sp. nov., facultatively anaerobic thermotolerant bacterium of the class Ignavibacteria from a well of Yessentuki mineral water deposit.</title>
        <authorList>
            <person name="Podosokorskaya O.A."/>
            <person name="Elcheninov A.G."/>
            <person name="Petrova N.F."/>
            <person name="Zavarzina D.G."/>
            <person name="Kublanov I.V."/>
            <person name="Merkel A.Y."/>
        </authorList>
    </citation>
    <scope>NUCLEOTIDE SEQUENCE</scope>
    <source>
        <strain evidence="14">09-Me</strain>
    </source>
</reference>
<dbReference type="InterPro" id="IPR001048">
    <property type="entry name" value="Asp/Glu/Uridylate_kinase"/>
</dbReference>
<dbReference type="GO" id="GO:0003991">
    <property type="term" value="F:acetylglutamate kinase activity"/>
    <property type="evidence" value="ECO:0007669"/>
    <property type="project" value="UniProtKB-EC"/>
</dbReference>
<dbReference type="GO" id="GO:0005737">
    <property type="term" value="C:cytoplasm"/>
    <property type="evidence" value="ECO:0007669"/>
    <property type="project" value="InterPro"/>
</dbReference>
<evidence type="ECO:0000259" key="13">
    <source>
        <dbReference type="Pfam" id="PF00696"/>
    </source>
</evidence>
<evidence type="ECO:0000256" key="9">
    <source>
        <dbReference type="ARBA" id="ARBA00022840"/>
    </source>
</evidence>
<evidence type="ECO:0000256" key="11">
    <source>
        <dbReference type="ARBA" id="ARBA00030639"/>
    </source>
</evidence>
<evidence type="ECO:0000256" key="2">
    <source>
        <dbReference type="ARBA" id="ARBA00013065"/>
    </source>
</evidence>
<keyword evidence="5" id="KW-0028">Amino-acid biosynthesis</keyword>
<keyword evidence="4" id="KW-0055">Arginine biosynthesis</keyword>
<dbReference type="Gene3D" id="3.40.1160.10">
    <property type="entry name" value="Acetylglutamate kinase-like"/>
    <property type="match status" value="1"/>
</dbReference>
<dbReference type="AlphaFoldDB" id="A0AAE3NYE2"/>
<keyword evidence="8 14" id="KW-0418">Kinase</keyword>